<keyword evidence="4" id="KW-1185">Reference proteome</keyword>
<evidence type="ECO:0000256" key="1">
    <source>
        <dbReference type="SAM" id="MobiDB-lite"/>
    </source>
</evidence>
<dbReference type="PROSITE" id="PS50011">
    <property type="entry name" value="PROTEIN_KINASE_DOM"/>
    <property type="match status" value="1"/>
</dbReference>
<dbReference type="InParanoid" id="A0A2H3CYC7"/>
<dbReference type="InterPro" id="IPR002575">
    <property type="entry name" value="Aminoglycoside_PTrfase"/>
</dbReference>
<dbReference type="InterPro" id="IPR011009">
    <property type="entry name" value="Kinase-like_dom_sf"/>
</dbReference>
<reference evidence="4" key="1">
    <citation type="journal article" date="2017" name="Nat. Ecol. Evol.">
        <title>Genome expansion and lineage-specific genetic innovations in the forest pathogenic fungi Armillaria.</title>
        <authorList>
            <person name="Sipos G."/>
            <person name="Prasanna A.N."/>
            <person name="Walter M.C."/>
            <person name="O'Connor E."/>
            <person name="Balint B."/>
            <person name="Krizsan K."/>
            <person name="Kiss B."/>
            <person name="Hess J."/>
            <person name="Varga T."/>
            <person name="Slot J."/>
            <person name="Riley R."/>
            <person name="Boka B."/>
            <person name="Rigling D."/>
            <person name="Barry K."/>
            <person name="Lee J."/>
            <person name="Mihaltcheva S."/>
            <person name="LaButti K."/>
            <person name="Lipzen A."/>
            <person name="Waldron R."/>
            <person name="Moloney N.M."/>
            <person name="Sperisen C."/>
            <person name="Kredics L."/>
            <person name="Vagvoelgyi C."/>
            <person name="Patrignani A."/>
            <person name="Fitzpatrick D."/>
            <person name="Nagy I."/>
            <person name="Doyle S."/>
            <person name="Anderson J.B."/>
            <person name="Grigoriev I.V."/>
            <person name="Gueldener U."/>
            <person name="Muensterkoetter M."/>
            <person name="Nagy L.G."/>
        </authorList>
    </citation>
    <scope>NUCLEOTIDE SEQUENCE [LARGE SCALE GENOMIC DNA]</scope>
    <source>
        <strain evidence="4">Ar21-2</strain>
    </source>
</reference>
<feature type="region of interest" description="Disordered" evidence="1">
    <location>
        <begin position="1"/>
        <end position="31"/>
    </location>
</feature>
<dbReference type="Gene3D" id="1.10.510.10">
    <property type="entry name" value="Transferase(Phosphotransferase) domain 1"/>
    <property type="match status" value="1"/>
</dbReference>
<name>A0A2H3CYC7_ARMGA</name>
<dbReference type="InterPro" id="IPR052396">
    <property type="entry name" value="Meiotic_Drive_Suppr_Kinase"/>
</dbReference>
<dbReference type="OrthoDB" id="3269050at2759"/>
<dbReference type="GO" id="GO:0004672">
    <property type="term" value="F:protein kinase activity"/>
    <property type="evidence" value="ECO:0007669"/>
    <property type="project" value="InterPro"/>
</dbReference>
<dbReference type="SUPFAM" id="SSF56112">
    <property type="entry name" value="Protein kinase-like (PK-like)"/>
    <property type="match status" value="1"/>
</dbReference>
<feature type="compositionally biased region" description="Polar residues" evidence="1">
    <location>
        <begin position="11"/>
        <end position="26"/>
    </location>
</feature>
<dbReference type="EMBL" id="KZ293725">
    <property type="protein sequence ID" value="PBK81787.1"/>
    <property type="molecule type" value="Genomic_DNA"/>
</dbReference>
<dbReference type="AlphaFoldDB" id="A0A2H3CYC7"/>
<dbReference type="PANTHER" id="PTHR37171:SF1">
    <property type="entry name" value="SERINE_THREONINE-PROTEIN KINASE YRZF-RELATED"/>
    <property type="match status" value="1"/>
</dbReference>
<feature type="compositionally biased region" description="Basic and acidic residues" evidence="1">
    <location>
        <begin position="1"/>
        <end position="10"/>
    </location>
</feature>
<evidence type="ECO:0000313" key="4">
    <source>
        <dbReference type="Proteomes" id="UP000217790"/>
    </source>
</evidence>
<dbReference type="OMA" id="HESSEYI"/>
<evidence type="ECO:0000259" key="2">
    <source>
        <dbReference type="PROSITE" id="PS50011"/>
    </source>
</evidence>
<gene>
    <name evidence="3" type="ORF">ARMGADRAFT_1068481</name>
</gene>
<dbReference type="Proteomes" id="UP000217790">
    <property type="component" value="Unassembled WGS sequence"/>
</dbReference>
<protein>
    <recommendedName>
        <fullName evidence="2">Protein kinase domain-containing protein</fullName>
    </recommendedName>
</protein>
<dbReference type="PANTHER" id="PTHR37171">
    <property type="entry name" value="SERINE/THREONINE-PROTEIN KINASE YRZF-RELATED"/>
    <property type="match status" value="1"/>
</dbReference>
<dbReference type="Pfam" id="PF01636">
    <property type="entry name" value="APH"/>
    <property type="match status" value="1"/>
</dbReference>
<proteinExistence type="predicted"/>
<dbReference type="GO" id="GO:0005524">
    <property type="term" value="F:ATP binding"/>
    <property type="evidence" value="ECO:0007669"/>
    <property type="project" value="InterPro"/>
</dbReference>
<dbReference type="InterPro" id="IPR000719">
    <property type="entry name" value="Prot_kinase_dom"/>
</dbReference>
<dbReference type="STRING" id="47427.A0A2H3CYC7"/>
<feature type="domain" description="Protein kinase" evidence="2">
    <location>
        <begin position="55"/>
        <end position="281"/>
    </location>
</feature>
<accession>A0A2H3CYC7</accession>
<organism evidence="3 4">
    <name type="scientific">Armillaria gallica</name>
    <name type="common">Bulbous honey fungus</name>
    <name type="synonym">Armillaria bulbosa</name>
    <dbReference type="NCBI Taxonomy" id="47427"/>
    <lineage>
        <taxon>Eukaryota</taxon>
        <taxon>Fungi</taxon>
        <taxon>Dikarya</taxon>
        <taxon>Basidiomycota</taxon>
        <taxon>Agaricomycotina</taxon>
        <taxon>Agaricomycetes</taxon>
        <taxon>Agaricomycetidae</taxon>
        <taxon>Agaricales</taxon>
        <taxon>Marasmiineae</taxon>
        <taxon>Physalacriaceae</taxon>
        <taxon>Armillaria</taxon>
    </lineage>
</organism>
<sequence>MSLATPDHRLTSSASQENTRQGSLPQTGDDLYRPGARLNLKYRSHESSEYIDLAAMAVKRFEPFTAAVVLLVQQLSDSQPLILKLADRRLGYCASNHDDVDTVPWLSSIDDHLRLVNRPDTELWEDWMWEVCTWIGKMSSHDTELSAYRLLHRLQGRYIPRLYGVARLCITSESIPFHPITDFVEGLVLKYIPGINMNKLNPGIDVSEEAEKISSAVLEGLRAIEAENCLLHGDIHTRNIVLRDESWSPVIIDFGLANIREPEYSDEEWRRVVRGGPDTAT</sequence>
<evidence type="ECO:0000313" key="3">
    <source>
        <dbReference type="EMBL" id="PBK81787.1"/>
    </source>
</evidence>